<name>A0A0U9HEV5_9FIRM</name>
<dbReference type="RefSeq" id="WP_059032729.1">
    <property type="nucleotide sequence ID" value="NZ_DF977001.1"/>
</dbReference>
<feature type="transmembrane region" description="Helical" evidence="7">
    <location>
        <begin position="359"/>
        <end position="381"/>
    </location>
</feature>
<dbReference type="Proteomes" id="UP000062160">
    <property type="component" value="Unassembled WGS sequence"/>
</dbReference>
<evidence type="ECO:0000313" key="9">
    <source>
        <dbReference type="EMBL" id="GAQ25337.1"/>
    </source>
</evidence>
<evidence type="ECO:0000256" key="1">
    <source>
        <dbReference type="ARBA" id="ARBA00004429"/>
    </source>
</evidence>
<organism evidence="9">
    <name type="scientific">Tepidanaerobacter syntrophicus</name>
    <dbReference type="NCBI Taxonomy" id="224999"/>
    <lineage>
        <taxon>Bacteria</taxon>
        <taxon>Bacillati</taxon>
        <taxon>Bacillota</taxon>
        <taxon>Clostridia</taxon>
        <taxon>Thermosediminibacterales</taxon>
        <taxon>Tepidanaerobacteraceae</taxon>
        <taxon>Tepidanaerobacter</taxon>
    </lineage>
</organism>
<gene>
    <name evidence="9" type="ORF">TSYNT_7358</name>
</gene>
<dbReference type="Pfam" id="PF06808">
    <property type="entry name" value="DctM"/>
    <property type="match status" value="1"/>
</dbReference>
<feature type="transmembrane region" description="Helical" evidence="7">
    <location>
        <begin position="113"/>
        <end position="131"/>
    </location>
</feature>
<evidence type="ECO:0000256" key="4">
    <source>
        <dbReference type="ARBA" id="ARBA00022692"/>
    </source>
</evidence>
<evidence type="ECO:0000313" key="10">
    <source>
        <dbReference type="Proteomes" id="UP000062160"/>
    </source>
</evidence>
<evidence type="ECO:0000256" key="3">
    <source>
        <dbReference type="ARBA" id="ARBA00022519"/>
    </source>
</evidence>
<evidence type="ECO:0000256" key="2">
    <source>
        <dbReference type="ARBA" id="ARBA00022475"/>
    </source>
</evidence>
<accession>A0A0U9HEV5</accession>
<dbReference type="InterPro" id="IPR004681">
    <property type="entry name" value="TRAP_DctM"/>
</dbReference>
<keyword evidence="3" id="KW-0997">Cell inner membrane</keyword>
<proteinExistence type="predicted"/>
<reference evidence="9" key="1">
    <citation type="journal article" date="2016" name="Genome Announc.">
        <title>Draft Genome Sequence of the Syntrophic Lactate-Degrading Bacterium Tepidanaerobacter syntrophicus JLT.</title>
        <authorList>
            <person name="Matsuura N."/>
            <person name="Ohashi A."/>
            <person name="Tourlousse D.M."/>
            <person name="Sekiguchi Y."/>
        </authorList>
    </citation>
    <scope>NUCLEOTIDE SEQUENCE [LARGE SCALE GENOMIC DNA]</scope>
    <source>
        <strain evidence="9">JL</strain>
    </source>
</reference>
<dbReference type="InterPro" id="IPR010656">
    <property type="entry name" value="DctM"/>
</dbReference>
<dbReference type="OrthoDB" id="9772674at2"/>
<dbReference type="PIRSF" id="PIRSF006066">
    <property type="entry name" value="HI0050"/>
    <property type="match status" value="1"/>
</dbReference>
<keyword evidence="10" id="KW-1185">Reference proteome</keyword>
<feature type="transmembrane region" description="Helical" evidence="7">
    <location>
        <begin position="393"/>
        <end position="414"/>
    </location>
</feature>
<dbReference type="STRING" id="224999.GCA_001485475_01353"/>
<feature type="transmembrane region" description="Helical" evidence="7">
    <location>
        <begin position="241"/>
        <end position="258"/>
    </location>
</feature>
<evidence type="ECO:0000256" key="5">
    <source>
        <dbReference type="ARBA" id="ARBA00022989"/>
    </source>
</evidence>
<feature type="transmembrane region" description="Helical" evidence="7">
    <location>
        <begin position="174"/>
        <end position="193"/>
    </location>
</feature>
<keyword evidence="2" id="KW-1003">Cell membrane</keyword>
<comment type="subcellular location">
    <subcellularLocation>
        <location evidence="1">Cell inner membrane</location>
        <topology evidence="1">Multi-pass membrane protein</topology>
    </subcellularLocation>
</comment>
<evidence type="ECO:0000256" key="6">
    <source>
        <dbReference type="ARBA" id="ARBA00023136"/>
    </source>
</evidence>
<feature type="transmembrane region" description="Helical" evidence="7">
    <location>
        <begin position="334"/>
        <end position="353"/>
    </location>
</feature>
<dbReference type="PANTHER" id="PTHR33362">
    <property type="entry name" value="SIALIC ACID TRAP TRANSPORTER PERMEASE PROTEIN SIAT-RELATED"/>
    <property type="match status" value="1"/>
</dbReference>
<sequence length="422" mass="44584">MVTFLLFGTFALLIALKVPIAFAMGLACIVVALFSPSLTLTFIAQGLVTSTDSFALMAIPFFVLAGELMGKGGISRRLFNFINVFVGRFYGGTAMAAVITCIFFAAISGSGPATVAAVGGMMIPMMISEGYDSRFTTVLLATAGALGIIIPPSIPLVLFGVGSGTSIGDLFKGGMIPGVFIGICLCIYVYFYSKKIGYRGNQEPFSLKRLKSSFIEAIWAILVPIIILGGIYGGIFTPTEAAVVAVFYSLFVSVFIYREVKLSDLFTILCNAAGSSATILIVIGTATTFGTIMSLERIPEAVAAGMLSISSNPIIATLLIVVILLIVGMFMDTSAAVVIFTPILFPIAMEVGINPVHFGIIMIVTLAIGFITPPVGVNLFVAMNIGKTTMVQIFPYIIPFLLVCLAGLTVILLVPQLTLFLV</sequence>
<dbReference type="AlphaFoldDB" id="A0A0U9HEV5"/>
<feature type="transmembrane region" description="Helical" evidence="7">
    <location>
        <begin position="42"/>
        <end position="64"/>
    </location>
</feature>
<dbReference type="GO" id="GO:0005886">
    <property type="term" value="C:plasma membrane"/>
    <property type="evidence" value="ECO:0007669"/>
    <property type="project" value="UniProtKB-SubCell"/>
</dbReference>
<dbReference type="EMBL" id="DF977001">
    <property type="protein sequence ID" value="GAQ25337.1"/>
    <property type="molecule type" value="Genomic_DNA"/>
</dbReference>
<feature type="transmembrane region" description="Helical" evidence="7">
    <location>
        <begin position="138"/>
        <end position="162"/>
    </location>
</feature>
<feature type="transmembrane region" description="Helical" evidence="7">
    <location>
        <begin position="301"/>
        <end position="327"/>
    </location>
</feature>
<keyword evidence="6 7" id="KW-0472">Membrane</keyword>
<feature type="transmembrane region" description="Helical" evidence="7">
    <location>
        <begin position="214"/>
        <end position="235"/>
    </location>
</feature>
<feature type="domain" description="TRAP C4-dicarboxylate transport system permease DctM subunit" evidence="8">
    <location>
        <begin position="7"/>
        <end position="417"/>
    </location>
</feature>
<keyword evidence="4 7" id="KW-0812">Transmembrane</keyword>
<feature type="transmembrane region" description="Helical" evidence="7">
    <location>
        <begin position="85"/>
        <end position="107"/>
    </location>
</feature>
<dbReference type="PANTHER" id="PTHR33362:SF3">
    <property type="entry name" value="SIALIC ACID TRAP TRANSPORTER PERMEASE PROTEIN SIAT"/>
    <property type="match status" value="1"/>
</dbReference>
<dbReference type="NCBIfam" id="TIGR00786">
    <property type="entry name" value="dctM"/>
    <property type="match status" value="1"/>
</dbReference>
<feature type="transmembrane region" description="Helical" evidence="7">
    <location>
        <begin position="265"/>
        <end position="289"/>
    </location>
</feature>
<dbReference type="GO" id="GO:0022857">
    <property type="term" value="F:transmembrane transporter activity"/>
    <property type="evidence" value="ECO:0007669"/>
    <property type="project" value="TreeGrafter"/>
</dbReference>
<protein>
    <submittedName>
        <fullName evidence="9">C4-dicarboxylate transporter, DctM subunit</fullName>
    </submittedName>
</protein>
<evidence type="ECO:0000259" key="8">
    <source>
        <dbReference type="Pfam" id="PF06808"/>
    </source>
</evidence>
<keyword evidence="5 7" id="KW-1133">Transmembrane helix</keyword>
<evidence type="ECO:0000256" key="7">
    <source>
        <dbReference type="SAM" id="Phobius"/>
    </source>
</evidence>